<dbReference type="InterPro" id="IPR051601">
    <property type="entry name" value="Serine_prot/Carboxylest_S33"/>
</dbReference>
<dbReference type="EMBL" id="KN832872">
    <property type="protein sequence ID" value="KIN04840.1"/>
    <property type="molecule type" value="Genomic_DNA"/>
</dbReference>
<feature type="chain" id="PRO_5002165496" description="AB hydrolase-1 domain-containing protein" evidence="3">
    <location>
        <begin position="22"/>
        <end position="485"/>
    </location>
</feature>
<accession>A0A0C3HP98</accession>
<feature type="signal peptide" evidence="3">
    <location>
        <begin position="1"/>
        <end position="21"/>
    </location>
</feature>
<proteinExistence type="inferred from homology"/>
<comment type="similarity">
    <text evidence="1">Belongs to the peptidase S33 family.</text>
</comment>
<dbReference type="Pfam" id="PF00561">
    <property type="entry name" value="Abhydrolase_1"/>
    <property type="match status" value="1"/>
</dbReference>
<dbReference type="PANTHER" id="PTHR43248:SF2">
    <property type="entry name" value="PROLYL AMINOPEPTIDASE"/>
    <property type="match status" value="1"/>
</dbReference>
<dbReference type="OrthoDB" id="1898734at2759"/>
<sequence length="485" mass="54848">MGVNQVILAIESLVLFAPVNFMEILSPGPKWSGQGKSKLEVTELLFEVPIDYANLSAGTIQVFARSATRYENPVAPRTDEERQKKSQKPWFVYLQGGPGCPCSPPQDSWITDIVLDKGYQLLFLDQRGTGLSTPVSSATLALQGDVHKQADYLKLFRADSIVKDCEAIRKTLTAEYPEELKKWSIFGQSFGGFCTLSYLSKYPQGLREAFTLGGLPPIGKSAVEVYKSTFQRVIERNKAFYAKYPEDVETIQNIAFHIRSKGGITLPSGATLSVRGFLTLGRNFGFHGGLDIIHNLVLRMRMDLSQFQFLTRPTLMLLEHNLTFDDIVLYGVLHEACYCQGQASNWAAERVGKALKEFQWLHGSPQNPSEVREHPLYFSGEMIYPFLFDNFPELEKLKPVADILAQYSDWPALYNEWQLARNEVPVYSATYVDDMYVDFGLAQNTAKMVKNLKQYITNAMYHDAVRSKTADIMKELFKLRDDSID</sequence>
<gene>
    <name evidence="5" type="ORF">OIDMADRAFT_50674</name>
</gene>
<feature type="domain" description="AB hydrolase-1" evidence="4">
    <location>
        <begin position="89"/>
        <end position="232"/>
    </location>
</feature>
<evidence type="ECO:0000256" key="3">
    <source>
        <dbReference type="SAM" id="SignalP"/>
    </source>
</evidence>
<dbReference type="Gene3D" id="3.40.50.1820">
    <property type="entry name" value="alpha/beta hydrolase"/>
    <property type="match status" value="1"/>
</dbReference>
<keyword evidence="2" id="KW-0378">Hydrolase</keyword>
<dbReference type="InterPro" id="IPR029058">
    <property type="entry name" value="AB_hydrolase_fold"/>
</dbReference>
<dbReference type="PRINTS" id="PR00793">
    <property type="entry name" value="PROAMNOPTASE"/>
</dbReference>
<evidence type="ECO:0000313" key="5">
    <source>
        <dbReference type="EMBL" id="KIN04840.1"/>
    </source>
</evidence>
<dbReference type="HOGENOM" id="CLU_024518_2_1_1"/>
<evidence type="ECO:0000256" key="1">
    <source>
        <dbReference type="ARBA" id="ARBA00010088"/>
    </source>
</evidence>
<dbReference type="InterPro" id="IPR000073">
    <property type="entry name" value="AB_hydrolase_1"/>
</dbReference>
<dbReference type="AlphaFoldDB" id="A0A0C3HP98"/>
<keyword evidence="6" id="KW-1185">Reference proteome</keyword>
<protein>
    <recommendedName>
        <fullName evidence="4">AB hydrolase-1 domain-containing protein</fullName>
    </recommendedName>
</protein>
<organism evidence="5 6">
    <name type="scientific">Oidiodendron maius (strain Zn)</name>
    <dbReference type="NCBI Taxonomy" id="913774"/>
    <lineage>
        <taxon>Eukaryota</taxon>
        <taxon>Fungi</taxon>
        <taxon>Dikarya</taxon>
        <taxon>Ascomycota</taxon>
        <taxon>Pezizomycotina</taxon>
        <taxon>Leotiomycetes</taxon>
        <taxon>Leotiomycetes incertae sedis</taxon>
        <taxon>Myxotrichaceae</taxon>
        <taxon>Oidiodendron</taxon>
    </lineage>
</organism>
<dbReference type="Proteomes" id="UP000054321">
    <property type="component" value="Unassembled WGS sequence"/>
</dbReference>
<keyword evidence="3" id="KW-0732">Signal</keyword>
<evidence type="ECO:0000256" key="2">
    <source>
        <dbReference type="ARBA" id="ARBA00022801"/>
    </source>
</evidence>
<dbReference type="GO" id="GO:0008233">
    <property type="term" value="F:peptidase activity"/>
    <property type="evidence" value="ECO:0007669"/>
    <property type="project" value="InterPro"/>
</dbReference>
<evidence type="ECO:0000259" key="4">
    <source>
        <dbReference type="Pfam" id="PF00561"/>
    </source>
</evidence>
<reference evidence="6" key="2">
    <citation type="submission" date="2015-01" db="EMBL/GenBank/DDBJ databases">
        <title>Evolutionary Origins and Diversification of the Mycorrhizal Mutualists.</title>
        <authorList>
            <consortium name="DOE Joint Genome Institute"/>
            <consortium name="Mycorrhizal Genomics Consortium"/>
            <person name="Kohler A."/>
            <person name="Kuo A."/>
            <person name="Nagy L.G."/>
            <person name="Floudas D."/>
            <person name="Copeland A."/>
            <person name="Barry K.W."/>
            <person name="Cichocki N."/>
            <person name="Veneault-Fourrey C."/>
            <person name="LaButti K."/>
            <person name="Lindquist E.A."/>
            <person name="Lipzen A."/>
            <person name="Lundell T."/>
            <person name="Morin E."/>
            <person name="Murat C."/>
            <person name="Riley R."/>
            <person name="Ohm R."/>
            <person name="Sun H."/>
            <person name="Tunlid A."/>
            <person name="Henrissat B."/>
            <person name="Grigoriev I.V."/>
            <person name="Hibbett D.S."/>
            <person name="Martin F."/>
        </authorList>
    </citation>
    <scope>NUCLEOTIDE SEQUENCE [LARGE SCALE GENOMIC DNA]</scope>
    <source>
        <strain evidence="6">Zn</strain>
    </source>
</reference>
<dbReference type="InterPro" id="IPR002410">
    <property type="entry name" value="Peptidase_S33"/>
</dbReference>
<reference evidence="5 6" key="1">
    <citation type="submission" date="2014-04" db="EMBL/GenBank/DDBJ databases">
        <authorList>
            <consortium name="DOE Joint Genome Institute"/>
            <person name="Kuo A."/>
            <person name="Martino E."/>
            <person name="Perotto S."/>
            <person name="Kohler A."/>
            <person name="Nagy L.G."/>
            <person name="Floudas D."/>
            <person name="Copeland A."/>
            <person name="Barry K.W."/>
            <person name="Cichocki N."/>
            <person name="Veneault-Fourrey C."/>
            <person name="LaButti K."/>
            <person name="Lindquist E.A."/>
            <person name="Lipzen A."/>
            <person name="Lundell T."/>
            <person name="Morin E."/>
            <person name="Murat C."/>
            <person name="Sun H."/>
            <person name="Tunlid A."/>
            <person name="Henrissat B."/>
            <person name="Grigoriev I.V."/>
            <person name="Hibbett D.S."/>
            <person name="Martin F."/>
            <person name="Nordberg H.P."/>
            <person name="Cantor M.N."/>
            <person name="Hua S.X."/>
        </authorList>
    </citation>
    <scope>NUCLEOTIDE SEQUENCE [LARGE SCALE GENOMIC DNA]</scope>
    <source>
        <strain evidence="5 6">Zn</strain>
    </source>
</reference>
<dbReference type="STRING" id="913774.A0A0C3HP98"/>
<dbReference type="InParanoid" id="A0A0C3HP98"/>
<dbReference type="SUPFAM" id="SSF53474">
    <property type="entry name" value="alpha/beta-Hydrolases"/>
    <property type="match status" value="1"/>
</dbReference>
<name>A0A0C3HP98_OIDMZ</name>
<dbReference type="PANTHER" id="PTHR43248">
    <property type="entry name" value="2-SUCCINYL-6-HYDROXY-2,4-CYCLOHEXADIENE-1-CARBOXYLATE SYNTHASE"/>
    <property type="match status" value="1"/>
</dbReference>
<evidence type="ECO:0000313" key="6">
    <source>
        <dbReference type="Proteomes" id="UP000054321"/>
    </source>
</evidence>
<dbReference type="GO" id="GO:0006508">
    <property type="term" value="P:proteolysis"/>
    <property type="evidence" value="ECO:0007669"/>
    <property type="project" value="InterPro"/>
</dbReference>